<dbReference type="GO" id="GO:0008168">
    <property type="term" value="F:methyltransferase activity"/>
    <property type="evidence" value="ECO:0007669"/>
    <property type="project" value="UniProtKB-KW"/>
</dbReference>
<dbReference type="AlphaFoldDB" id="A0A2Z7D1J8"/>
<feature type="compositionally biased region" description="Basic and acidic residues" evidence="1">
    <location>
        <begin position="115"/>
        <end position="128"/>
    </location>
</feature>
<evidence type="ECO:0000313" key="2">
    <source>
        <dbReference type="EMBL" id="KZV53115.1"/>
    </source>
</evidence>
<dbReference type="EMBL" id="KQ990538">
    <property type="protein sequence ID" value="KZV53115.1"/>
    <property type="molecule type" value="Genomic_DNA"/>
</dbReference>
<evidence type="ECO:0000313" key="3">
    <source>
        <dbReference type="Proteomes" id="UP000250235"/>
    </source>
</evidence>
<gene>
    <name evidence="2" type="ORF">F511_30415</name>
</gene>
<keyword evidence="3" id="KW-1185">Reference proteome</keyword>
<feature type="compositionally biased region" description="Basic and acidic residues" evidence="1">
    <location>
        <begin position="87"/>
        <end position="106"/>
    </location>
</feature>
<feature type="region of interest" description="Disordered" evidence="1">
    <location>
        <begin position="55"/>
        <end position="160"/>
    </location>
</feature>
<reference evidence="2 3" key="1">
    <citation type="journal article" date="2015" name="Proc. Natl. Acad. Sci. U.S.A.">
        <title>The resurrection genome of Boea hygrometrica: A blueprint for survival of dehydration.</title>
        <authorList>
            <person name="Xiao L."/>
            <person name="Yang G."/>
            <person name="Zhang L."/>
            <person name="Yang X."/>
            <person name="Zhao S."/>
            <person name="Ji Z."/>
            <person name="Zhou Q."/>
            <person name="Hu M."/>
            <person name="Wang Y."/>
            <person name="Chen M."/>
            <person name="Xu Y."/>
            <person name="Jin H."/>
            <person name="Xiao X."/>
            <person name="Hu G."/>
            <person name="Bao F."/>
            <person name="Hu Y."/>
            <person name="Wan P."/>
            <person name="Li L."/>
            <person name="Deng X."/>
            <person name="Kuang T."/>
            <person name="Xiang C."/>
            <person name="Zhu J.K."/>
            <person name="Oliver M.J."/>
            <person name="He Y."/>
        </authorList>
    </citation>
    <scope>NUCLEOTIDE SEQUENCE [LARGE SCALE GENOMIC DNA]</scope>
    <source>
        <strain evidence="3">cv. XS01</strain>
    </source>
</reference>
<dbReference type="Proteomes" id="UP000250235">
    <property type="component" value="Unassembled WGS sequence"/>
</dbReference>
<dbReference type="GO" id="GO:0032259">
    <property type="term" value="P:methylation"/>
    <property type="evidence" value="ECO:0007669"/>
    <property type="project" value="UniProtKB-KW"/>
</dbReference>
<keyword evidence="2" id="KW-0808">Transferase</keyword>
<sequence length="270" mass="29520">MSMIITSSDQLLPIQPSTAHYLHSMKTSEPKAQQDVLRVTSLALVPGSNRCFKNPALLGRLRPKNLKFQNRSKPGPTSHTGPKTSRAARDRPEPNPRKNRTSRHEIAGAAAGRRRHDEISRGARDARDRAHRRVLVGQRPATLRNQRHTTPRPAPLSSRHNATVVREGGAAMRDRLREAAPIDATAGHQELRRFAGDEARHLVRRGAIRSASSGASASGSVAILAASARRLTLRARGQCASSARIGARCGAAACGGRRVVQFWFSDRFRI</sequence>
<evidence type="ECO:0000256" key="1">
    <source>
        <dbReference type="SAM" id="MobiDB-lite"/>
    </source>
</evidence>
<protein>
    <submittedName>
        <fullName evidence="2">Histone-lysine N-methyltransferase SUVR5</fullName>
    </submittedName>
</protein>
<organism evidence="2 3">
    <name type="scientific">Dorcoceras hygrometricum</name>
    <dbReference type="NCBI Taxonomy" id="472368"/>
    <lineage>
        <taxon>Eukaryota</taxon>
        <taxon>Viridiplantae</taxon>
        <taxon>Streptophyta</taxon>
        <taxon>Embryophyta</taxon>
        <taxon>Tracheophyta</taxon>
        <taxon>Spermatophyta</taxon>
        <taxon>Magnoliopsida</taxon>
        <taxon>eudicotyledons</taxon>
        <taxon>Gunneridae</taxon>
        <taxon>Pentapetalae</taxon>
        <taxon>asterids</taxon>
        <taxon>lamiids</taxon>
        <taxon>Lamiales</taxon>
        <taxon>Gesneriaceae</taxon>
        <taxon>Didymocarpoideae</taxon>
        <taxon>Trichosporeae</taxon>
        <taxon>Loxocarpinae</taxon>
        <taxon>Dorcoceras</taxon>
    </lineage>
</organism>
<name>A0A2Z7D1J8_9LAMI</name>
<feature type="compositionally biased region" description="Polar residues" evidence="1">
    <location>
        <begin position="67"/>
        <end position="83"/>
    </location>
</feature>
<proteinExistence type="predicted"/>
<accession>A0A2Z7D1J8</accession>
<keyword evidence="2" id="KW-0489">Methyltransferase</keyword>